<feature type="region of interest" description="Disordered" evidence="1">
    <location>
        <begin position="178"/>
        <end position="207"/>
    </location>
</feature>
<reference evidence="4" key="1">
    <citation type="submission" date="2020-12" db="EMBL/GenBank/DDBJ databases">
        <title>Bacterial taxonomy.</title>
        <authorList>
            <person name="Pan X."/>
        </authorList>
    </citation>
    <scope>NUCLEOTIDE SEQUENCE</scope>
    <source>
        <strain evidence="4">M0105</strain>
    </source>
</reference>
<dbReference type="Pfam" id="PF05036">
    <property type="entry name" value="SPOR"/>
    <property type="match status" value="1"/>
</dbReference>
<dbReference type="InterPro" id="IPR036680">
    <property type="entry name" value="SPOR-like_sf"/>
</dbReference>
<dbReference type="InterPro" id="IPR007730">
    <property type="entry name" value="SPOR-like_dom"/>
</dbReference>
<name>A0A8J7SAK7_9RHOB</name>
<dbReference type="Gene3D" id="3.30.70.1070">
    <property type="entry name" value="Sporulation related repeat"/>
    <property type="match status" value="1"/>
</dbReference>
<keyword evidence="2" id="KW-0812">Transmembrane</keyword>
<feature type="region of interest" description="Disordered" evidence="1">
    <location>
        <begin position="100"/>
        <end position="129"/>
    </location>
</feature>
<dbReference type="Proteomes" id="UP000655420">
    <property type="component" value="Unassembled WGS sequence"/>
</dbReference>
<organism evidence="4 5">
    <name type="scientific">Thermohalobaculum xanthum</name>
    <dbReference type="NCBI Taxonomy" id="2753746"/>
    <lineage>
        <taxon>Bacteria</taxon>
        <taxon>Pseudomonadati</taxon>
        <taxon>Pseudomonadota</taxon>
        <taxon>Alphaproteobacteria</taxon>
        <taxon>Rhodobacterales</taxon>
        <taxon>Paracoccaceae</taxon>
        <taxon>Thermohalobaculum</taxon>
    </lineage>
</organism>
<feature type="domain" description="SPOR" evidence="3">
    <location>
        <begin position="228"/>
        <end position="313"/>
    </location>
</feature>
<dbReference type="SUPFAM" id="SSF110997">
    <property type="entry name" value="Sporulation related repeat"/>
    <property type="match status" value="1"/>
</dbReference>
<dbReference type="PROSITE" id="PS51724">
    <property type="entry name" value="SPOR"/>
    <property type="match status" value="1"/>
</dbReference>
<feature type="transmembrane region" description="Helical" evidence="2">
    <location>
        <begin position="28"/>
        <end position="49"/>
    </location>
</feature>
<dbReference type="GO" id="GO:0042834">
    <property type="term" value="F:peptidoglycan binding"/>
    <property type="evidence" value="ECO:0007669"/>
    <property type="project" value="InterPro"/>
</dbReference>
<comment type="caution">
    <text evidence="4">The sequence shown here is derived from an EMBL/GenBank/DDBJ whole genome shotgun (WGS) entry which is preliminary data.</text>
</comment>
<dbReference type="EMBL" id="JAEHHL010000001">
    <property type="protein sequence ID" value="MBK0398402.1"/>
    <property type="molecule type" value="Genomic_DNA"/>
</dbReference>
<sequence length="317" mass="33117">MKAYYDDEEDYADALSAAHARGGWRASLSIWAGAAVALALVVGLVYWSWGLATRAPDEVPLIRASASPAKERPADPGGADTPHQNVRAFDAALGQGETAPQVALAPPAPSPTSEDVAMGRLAPRSGSGASTEVVAAVVGGVEEIDERAAGQANPSGPSPLIEAEQALIEESLRRVLADASPGEPSPPAGASSEQAPPYSPGVRGKPRDLAARVASASTVDVDAELRERAATSQIQVQLGAFPDRGEVDREWERIFQANRDILAGRALAVQQTTSGGTVYFRLRVGPFRDGHEANTVCQALKARGQDCLVAINTDRRG</sequence>
<dbReference type="RefSeq" id="WP_200607446.1">
    <property type="nucleotide sequence ID" value="NZ_JAEHHL010000001.1"/>
</dbReference>
<protein>
    <submittedName>
        <fullName evidence="4">SPOR domain-containing protein</fullName>
    </submittedName>
</protein>
<accession>A0A8J7SAK7</accession>
<dbReference type="AlphaFoldDB" id="A0A8J7SAK7"/>
<evidence type="ECO:0000259" key="3">
    <source>
        <dbReference type="PROSITE" id="PS51724"/>
    </source>
</evidence>
<evidence type="ECO:0000313" key="5">
    <source>
        <dbReference type="Proteomes" id="UP000655420"/>
    </source>
</evidence>
<keyword evidence="2" id="KW-0472">Membrane</keyword>
<keyword evidence="2" id="KW-1133">Transmembrane helix</keyword>
<evidence type="ECO:0000256" key="1">
    <source>
        <dbReference type="SAM" id="MobiDB-lite"/>
    </source>
</evidence>
<evidence type="ECO:0000313" key="4">
    <source>
        <dbReference type="EMBL" id="MBK0398402.1"/>
    </source>
</evidence>
<evidence type="ECO:0000256" key="2">
    <source>
        <dbReference type="SAM" id="Phobius"/>
    </source>
</evidence>
<proteinExistence type="predicted"/>
<gene>
    <name evidence="4" type="ORF">H0I76_04305</name>
</gene>
<keyword evidence="5" id="KW-1185">Reference proteome</keyword>